<evidence type="ECO:0008006" key="7">
    <source>
        <dbReference type="Google" id="ProtNLM"/>
    </source>
</evidence>
<gene>
    <name evidence="5" type="ORF">A3860_13535</name>
</gene>
<dbReference type="InterPro" id="IPR005650">
    <property type="entry name" value="BlaI_family"/>
</dbReference>
<dbReference type="RefSeq" id="WP_081145443.1">
    <property type="nucleotide sequence ID" value="NZ_LVYD01000002.1"/>
</dbReference>
<dbReference type="STRING" id="1703345.A3860_13535"/>
<dbReference type="Gene3D" id="1.10.4040.10">
    <property type="entry name" value="Penicillinase repressor domain"/>
    <property type="match status" value="1"/>
</dbReference>
<dbReference type="Proteomes" id="UP000192796">
    <property type="component" value="Unassembled WGS sequence"/>
</dbReference>
<dbReference type="Pfam" id="PF03965">
    <property type="entry name" value="Penicillinase_R"/>
    <property type="match status" value="1"/>
</dbReference>
<dbReference type="InterPro" id="IPR036390">
    <property type="entry name" value="WH_DNA-bd_sf"/>
</dbReference>
<evidence type="ECO:0000256" key="3">
    <source>
        <dbReference type="ARBA" id="ARBA00023125"/>
    </source>
</evidence>
<dbReference type="Gene3D" id="1.10.10.10">
    <property type="entry name" value="Winged helix-like DNA-binding domain superfamily/Winged helix DNA-binding domain"/>
    <property type="match status" value="1"/>
</dbReference>
<dbReference type="PIRSF" id="PIRSF019455">
    <property type="entry name" value="CopR_AtkY"/>
    <property type="match status" value="1"/>
</dbReference>
<evidence type="ECO:0000313" key="6">
    <source>
        <dbReference type="Proteomes" id="UP000192796"/>
    </source>
</evidence>
<accession>A0A1V9G7F4</accession>
<dbReference type="GO" id="GO:0003677">
    <property type="term" value="F:DNA binding"/>
    <property type="evidence" value="ECO:0007669"/>
    <property type="project" value="UniProtKB-KW"/>
</dbReference>
<dbReference type="EMBL" id="LVYD01000002">
    <property type="protein sequence ID" value="OQP66502.1"/>
    <property type="molecule type" value="Genomic_DNA"/>
</dbReference>
<comment type="similarity">
    <text evidence="1">Belongs to the BlaI transcriptional regulatory family.</text>
</comment>
<evidence type="ECO:0000256" key="2">
    <source>
        <dbReference type="ARBA" id="ARBA00023015"/>
    </source>
</evidence>
<dbReference type="InterPro" id="IPR036388">
    <property type="entry name" value="WH-like_DNA-bd_sf"/>
</dbReference>
<dbReference type="GO" id="GO:0045892">
    <property type="term" value="P:negative regulation of DNA-templated transcription"/>
    <property type="evidence" value="ECO:0007669"/>
    <property type="project" value="InterPro"/>
</dbReference>
<dbReference type="SUPFAM" id="SSF46785">
    <property type="entry name" value="Winged helix' DNA-binding domain"/>
    <property type="match status" value="1"/>
</dbReference>
<dbReference type="AlphaFoldDB" id="A0A1V9G7F4"/>
<comment type="caution">
    <text evidence="5">The sequence shown here is derived from an EMBL/GenBank/DDBJ whole genome shotgun (WGS) entry which is preliminary data.</text>
</comment>
<keyword evidence="3" id="KW-0238">DNA-binding</keyword>
<evidence type="ECO:0000256" key="4">
    <source>
        <dbReference type="ARBA" id="ARBA00023163"/>
    </source>
</evidence>
<reference evidence="5 6" key="1">
    <citation type="submission" date="2016-03" db="EMBL/GenBank/DDBJ databases">
        <title>Niastella vici sp. nov., isolated from farmland soil.</title>
        <authorList>
            <person name="Chen L."/>
            <person name="Wang D."/>
            <person name="Yang S."/>
            <person name="Wang G."/>
        </authorList>
    </citation>
    <scope>NUCLEOTIDE SEQUENCE [LARGE SCALE GENOMIC DNA]</scope>
    <source>
        <strain evidence="5 6">DJ57</strain>
    </source>
</reference>
<sequence>MEEITKAQEEVLRALWEINEGAVADVIAKLPKPKPAYTTVATVIKVLEKKGYVDHKTFGNTHVYYPLVSKEDYAQHIMKDALKGLFNNSISQLVSFFVKEKDVPLKELEELKKNIEKEIKKQKS</sequence>
<dbReference type="OrthoDB" id="1098508at2"/>
<evidence type="ECO:0000256" key="1">
    <source>
        <dbReference type="ARBA" id="ARBA00011046"/>
    </source>
</evidence>
<keyword evidence="6" id="KW-1185">Reference proteome</keyword>
<name>A0A1V9G7F4_9BACT</name>
<keyword evidence="2" id="KW-0805">Transcription regulation</keyword>
<protein>
    <recommendedName>
        <fullName evidence="7">Transcriptional regulator</fullName>
    </recommendedName>
</protein>
<keyword evidence="4" id="KW-0804">Transcription</keyword>
<evidence type="ECO:0000313" key="5">
    <source>
        <dbReference type="EMBL" id="OQP66502.1"/>
    </source>
</evidence>
<proteinExistence type="inferred from homology"/>
<organism evidence="5 6">
    <name type="scientific">Niastella vici</name>
    <dbReference type="NCBI Taxonomy" id="1703345"/>
    <lineage>
        <taxon>Bacteria</taxon>
        <taxon>Pseudomonadati</taxon>
        <taxon>Bacteroidota</taxon>
        <taxon>Chitinophagia</taxon>
        <taxon>Chitinophagales</taxon>
        <taxon>Chitinophagaceae</taxon>
        <taxon>Niastella</taxon>
    </lineage>
</organism>